<dbReference type="PROSITE" id="PS50802">
    <property type="entry name" value="OTU"/>
    <property type="match status" value="1"/>
</dbReference>
<dbReference type="Proteomes" id="UP001075354">
    <property type="component" value="Chromosome 8"/>
</dbReference>
<dbReference type="GO" id="GO:0004843">
    <property type="term" value="F:cysteine-type deubiquitinase activity"/>
    <property type="evidence" value="ECO:0007669"/>
    <property type="project" value="TreeGrafter"/>
</dbReference>
<evidence type="ECO:0000313" key="4">
    <source>
        <dbReference type="Proteomes" id="UP001075354"/>
    </source>
</evidence>
<dbReference type="InterPro" id="IPR038765">
    <property type="entry name" value="Papain-like_cys_pep_sf"/>
</dbReference>
<sequence length="598" mass="64557">MTGPDEDEVVDLTMSDDGADDASNLASAAAAAAEEEEEEEEADDDDICSLDTLPAPAGAKTEFDDEDYDRETEPDLGRRSSSMLDDGCSFSAPPTPRPGDAAREADVGEGVSGDLPPPSFQFDKGTVRVHAIPGDGHCLFRACLHQRRRRAVPRSRRRRSLPSDAEVRALRTQIAEYMRDHREELSHFFVEDGPGQRLDESIQAVEGGDWGDATCLNVVANLWKVPVEVYMEMGTVLRHFPCGESAIGMSPKGRAARPVRLAYRCVEEGGVYVHNHYDSVDSVLWDDPQSSQATALWPITTVTSDASLDASSSRPPSASPARPPSSAAAKSSTAASPPRTSPPATPVRRCHSPVRSPRVAKRLCAEEPANVSASLPSSQELLEDRRSPTPGLMAPGSPDAQCLSASQGAATEKLSQDTVVSCEPPPDPHPPPADGADGDSGHSGRSAAQMGSPLSRTTHTSMDRLLTQEPFSPPDFGLAVLESSKDESSTRTRQWVDEVVPVTEEEMFLDEGEFVFHVEPAMVAGELDEVTQTRDVATQISTVGNTCLYEWTCYPFRTFSQKIMTPNGTKPKLRTVSSNVRIANGHLIGTFQVIYSKL</sequence>
<comment type="caution">
    <text evidence="3">The sequence shown here is derived from an EMBL/GenBank/DDBJ whole genome shotgun (WGS) entry which is preliminary data.</text>
</comment>
<dbReference type="EMBL" id="JAPTSV010000008">
    <property type="protein sequence ID" value="KAJ1525234.1"/>
    <property type="molecule type" value="Genomic_DNA"/>
</dbReference>
<feature type="compositionally biased region" description="Low complexity" evidence="1">
    <location>
        <begin position="324"/>
        <end position="338"/>
    </location>
</feature>
<evidence type="ECO:0000259" key="2">
    <source>
        <dbReference type="PROSITE" id="PS50802"/>
    </source>
</evidence>
<feature type="compositionally biased region" description="Acidic residues" evidence="1">
    <location>
        <begin position="33"/>
        <end position="48"/>
    </location>
</feature>
<feature type="compositionally biased region" description="Low complexity" evidence="1">
    <location>
        <begin position="306"/>
        <end position="316"/>
    </location>
</feature>
<reference evidence="3" key="1">
    <citation type="submission" date="2022-12" db="EMBL/GenBank/DDBJ databases">
        <title>Chromosome-level genome assembly of the bean flower thrips Megalurothrips usitatus.</title>
        <authorList>
            <person name="Ma L."/>
            <person name="Liu Q."/>
            <person name="Li H."/>
            <person name="Cai W."/>
        </authorList>
    </citation>
    <scope>NUCLEOTIDE SEQUENCE</scope>
    <source>
        <strain evidence="3">Cailab_2022a</strain>
    </source>
</reference>
<dbReference type="EMBL" id="JAPTSV010000008">
    <property type="protein sequence ID" value="KAJ1525232.1"/>
    <property type="molecule type" value="Genomic_DNA"/>
</dbReference>
<dbReference type="Pfam" id="PF02338">
    <property type="entry name" value="OTU"/>
    <property type="match status" value="1"/>
</dbReference>
<feature type="region of interest" description="Disordered" evidence="1">
    <location>
        <begin position="1"/>
        <end position="117"/>
    </location>
</feature>
<dbReference type="GO" id="GO:0016579">
    <property type="term" value="P:protein deubiquitination"/>
    <property type="evidence" value="ECO:0007669"/>
    <property type="project" value="TreeGrafter"/>
</dbReference>
<proteinExistence type="predicted"/>
<protein>
    <recommendedName>
        <fullName evidence="2">OTU domain-containing protein</fullName>
    </recommendedName>
</protein>
<dbReference type="Gene3D" id="3.90.70.80">
    <property type="match status" value="1"/>
</dbReference>
<gene>
    <name evidence="3" type="ORF">ONE63_010059</name>
</gene>
<feature type="compositionally biased region" description="Low complexity" evidence="1">
    <location>
        <begin position="21"/>
        <end position="32"/>
    </location>
</feature>
<dbReference type="AlphaFoldDB" id="A0AAV7XIC5"/>
<name>A0AAV7XIC5_9NEOP</name>
<feature type="compositionally biased region" description="Pro residues" evidence="1">
    <location>
        <begin position="423"/>
        <end position="433"/>
    </location>
</feature>
<feature type="domain" description="OTU" evidence="2">
    <location>
        <begin position="127"/>
        <end position="283"/>
    </location>
</feature>
<dbReference type="CDD" id="cd22744">
    <property type="entry name" value="OTU"/>
    <property type="match status" value="1"/>
</dbReference>
<feature type="compositionally biased region" description="Basic and acidic residues" evidence="1">
    <location>
        <begin position="483"/>
        <end position="492"/>
    </location>
</feature>
<dbReference type="PANTHER" id="PTHR12419">
    <property type="entry name" value="OTU DOMAIN CONTAINING PROTEIN"/>
    <property type="match status" value="1"/>
</dbReference>
<accession>A0AAV7XIC5</accession>
<evidence type="ECO:0000313" key="3">
    <source>
        <dbReference type="EMBL" id="KAJ1525232.1"/>
    </source>
</evidence>
<feature type="region of interest" description="Disordered" evidence="1">
    <location>
        <begin position="306"/>
        <end position="492"/>
    </location>
</feature>
<dbReference type="InterPro" id="IPR003323">
    <property type="entry name" value="OTU_dom"/>
</dbReference>
<feature type="compositionally biased region" description="Acidic residues" evidence="1">
    <location>
        <begin position="1"/>
        <end position="10"/>
    </location>
</feature>
<keyword evidence="4" id="KW-1185">Reference proteome</keyword>
<feature type="compositionally biased region" description="Polar residues" evidence="1">
    <location>
        <begin position="371"/>
        <end position="380"/>
    </location>
</feature>
<dbReference type="EMBL" id="JAPTSV010000008">
    <property type="protein sequence ID" value="KAJ1525233.1"/>
    <property type="molecule type" value="Genomic_DNA"/>
</dbReference>
<dbReference type="SUPFAM" id="SSF54001">
    <property type="entry name" value="Cysteine proteinases"/>
    <property type="match status" value="1"/>
</dbReference>
<dbReference type="InterPro" id="IPR050704">
    <property type="entry name" value="Peptidase_C85-like"/>
</dbReference>
<organism evidence="3 4">
    <name type="scientific">Megalurothrips usitatus</name>
    <name type="common">bean blossom thrips</name>
    <dbReference type="NCBI Taxonomy" id="439358"/>
    <lineage>
        <taxon>Eukaryota</taxon>
        <taxon>Metazoa</taxon>
        <taxon>Ecdysozoa</taxon>
        <taxon>Arthropoda</taxon>
        <taxon>Hexapoda</taxon>
        <taxon>Insecta</taxon>
        <taxon>Pterygota</taxon>
        <taxon>Neoptera</taxon>
        <taxon>Paraneoptera</taxon>
        <taxon>Thysanoptera</taxon>
        <taxon>Terebrantia</taxon>
        <taxon>Thripoidea</taxon>
        <taxon>Thripidae</taxon>
        <taxon>Megalurothrips</taxon>
    </lineage>
</organism>
<evidence type="ECO:0000256" key="1">
    <source>
        <dbReference type="SAM" id="MobiDB-lite"/>
    </source>
</evidence>